<feature type="domain" description="Gram-positive cocci surface proteins LPxTG" evidence="12">
    <location>
        <begin position="1277"/>
        <end position="1311"/>
    </location>
</feature>
<dbReference type="Gene3D" id="2.60.40.10">
    <property type="entry name" value="Immunoglobulins"/>
    <property type="match status" value="1"/>
</dbReference>
<feature type="compositionally biased region" description="Acidic residues" evidence="10">
    <location>
        <begin position="1240"/>
        <end position="1270"/>
    </location>
</feature>
<keyword evidence="15" id="KW-1185">Reference proteome</keyword>
<dbReference type="Pfam" id="PF02156">
    <property type="entry name" value="Glyco_hydro_26"/>
    <property type="match status" value="1"/>
</dbReference>
<dbReference type="InterPro" id="IPR008979">
    <property type="entry name" value="Galactose-bd-like_sf"/>
</dbReference>
<keyword evidence="11" id="KW-0472">Membrane</keyword>
<evidence type="ECO:0000256" key="6">
    <source>
        <dbReference type="ARBA" id="ARBA00022801"/>
    </source>
</evidence>
<dbReference type="InterPro" id="IPR017853">
    <property type="entry name" value="GH"/>
</dbReference>
<sequence>MRKKWLPILMVLILIANLFPVNQVVEASESHVLNLSNPNASQYTKELFAYLKGLGNDEILFGQQHATDEGLTLSGEGNLVGSTESEVKNAVGDHPAIFGWDTNSLDGRERPGNAIDDVVLSQEQRTRNLADSMIAAHKLGGIVTLSMHPNNFVTGGSYGDTSGNVVREILPGGSKHEEYNQWLDNLVDLSYLVVDDNGQAIPIIFRPFHEQTGGWFWWGATTTTPEQYKAIFRYTVEYLHEHGNNNFLIGYSPGSGPAGDRDRYLGTYPGDDYVDILGIDKYDEKNNAGSPAWINAMAADLSMLAQEAEARGKVSAFTEFGYSAEGMNREGNNLEWWTTVLEGIMNHPDYPDAAKTSYMLTWANFGWPNNMFVPYRDVNGDLGGDHELLANFTEFFEDERTLFAEQVQGVYGTGKQYEVAPHDQFMYLVSPTNGDRIVSSPLEFKARVVNGDDPTVTYSIDGGEEVEMTLAGQYYQASWAPTAEYNESAVDVTVRYYEGDNLINEQTHRYYIFLSDVLIKELTFEDGIDGIKSNGTWPEDGVDLSINHAQLNERGMLELMVEGMPAEEWWQELKLELTNLEDIDLSLVNQLTLEGYVPVSAGEGNLNAVVQLPDNWDDKYESSVVLSSLDIVTIDGTDYYQYEATVNFPHAVDARTVAVSLIGEQLQLDESIYVDRVQLLNSYLPAPEDPFLVDDFEGYMGDDALLDSAYGSNGDPIKLSLTDEHKSNGDYGLQYDFTIGSSGYSGRETTFGPVDWTGANAVSFWMKHDGHPGLHLTLQINIGGVAFEYDVDLDEAYEGFIELPLVDFAPAHWEGNQDAIVDQNRIGRVSSFAFYMGREDDADHEGTIYFDQIRAVDLEDAPEIPVVEDSGPAEPIVYQFETDLAGWDGPNASIEDGHLRVDVSSGGNTEVKKTSGYDLSDYNYIVARVNTEESLISKIFIKTGSDWSWSDSGEIELNNDGYAEMIFDISEIDTRENVQEIGFEFLGEELENDIEVLIDSIQIVNDLDELIGDGETEAPVDPEEEITIEAGEESNVAPGQTVNVVSGDQKATIQTPDNLPEGTKVIVDFVDDEDEKLVDAKSDSEKSMTRAGDVVLVQMIYPEGQEDFTGEFKLELTYNTDLNWVAIFYYNEETSLWERKGGEMDPEAGVIRLTVNHFSTYGVFEDALEDVVADLEEQINDLENRIEELEASAGNVEALEQLVAEIKAEIDALKSNDADFEARLADLLARIEALEAQLAEQEDDEQDVNTPEGEDSDDNQSGNGEDEEATAGEGDALPSTATALYNYLLIGALILIVGAGLALYSYKRKNA</sequence>
<feature type="transmembrane region" description="Helical" evidence="11">
    <location>
        <begin position="1284"/>
        <end position="1306"/>
    </location>
</feature>
<organism evidence="14 15">
    <name type="scientific">Amphibacillus indicireducens</name>
    <dbReference type="NCBI Taxonomy" id="1076330"/>
    <lineage>
        <taxon>Bacteria</taxon>
        <taxon>Bacillati</taxon>
        <taxon>Bacillota</taxon>
        <taxon>Bacilli</taxon>
        <taxon>Bacillales</taxon>
        <taxon>Bacillaceae</taxon>
        <taxon>Amphibacillus</taxon>
    </lineage>
</organism>
<feature type="domain" description="GH26" evidence="13">
    <location>
        <begin position="42"/>
        <end position="405"/>
    </location>
</feature>
<comment type="similarity">
    <text evidence="2 9">Belongs to the glycosyl hydrolase 26 family.</text>
</comment>
<proteinExistence type="inferred from homology"/>
<dbReference type="Pfam" id="PF00746">
    <property type="entry name" value="Gram_pos_anchor"/>
    <property type="match status" value="1"/>
</dbReference>
<dbReference type="Pfam" id="PF03425">
    <property type="entry name" value="CBM_11"/>
    <property type="match status" value="1"/>
</dbReference>
<comment type="subcellular location">
    <subcellularLocation>
        <location evidence="1">Secreted</location>
        <location evidence="1">Cell wall</location>
        <topology evidence="1">Peptidoglycan-anchor</topology>
    </subcellularLocation>
</comment>
<dbReference type="InterPro" id="IPR000805">
    <property type="entry name" value="Glyco_hydro_26"/>
</dbReference>
<keyword evidence="3" id="KW-0134">Cell wall</keyword>
<evidence type="ECO:0000259" key="12">
    <source>
        <dbReference type="PROSITE" id="PS50847"/>
    </source>
</evidence>
<dbReference type="PRINTS" id="PR00739">
    <property type="entry name" value="GLHYDRLASE26"/>
</dbReference>
<dbReference type="InterPro" id="IPR022790">
    <property type="entry name" value="GH26_dom"/>
</dbReference>
<dbReference type="Pfam" id="PF09212">
    <property type="entry name" value="CBM27"/>
    <property type="match status" value="1"/>
</dbReference>
<dbReference type="Proteomes" id="UP001501734">
    <property type="component" value="Unassembled WGS sequence"/>
</dbReference>
<evidence type="ECO:0000256" key="2">
    <source>
        <dbReference type="ARBA" id="ARBA00007754"/>
    </source>
</evidence>
<feature type="active site" description="Nucleophile" evidence="9">
    <location>
        <position position="319"/>
    </location>
</feature>
<keyword evidence="8 9" id="KW-0326">Glycosidase</keyword>
<dbReference type="EMBL" id="BAABDL010000141">
    <property type="protein sequence ID" value="GAA4079704.1"/>
    <property type="molecule type" value="Genomic_DNA"/>
</dbReference>
<dbReference type="InterPro" id="IPR005087">
    <property type="entry name" value="CBM11"/>
</dbReference>
<dbReference type="PROSITE" id="PS51764">
    <property type="entry name" value="GH26"/>
    <property type="match status" value="1"/>
</dbReference>
<dbReference type="InterPro" id="IPR013783">
    <property type="entry name" value="Ig-like_fold"/>
</dbReference>
<keyword evidence="11" id="KW-0812">Transmembrane</keyword>
<evidence type="ECO:0000259" key="13">
    <source>
        <dbReference type="PROSITE" id="PS51764"/>
    </source>
</evidence>
<dbReference type="InterPro" id="IPR019931">
    <property type="entry name" value="LPXTG_anchor"/>
</dbReference>
<evidence type="ECO:0000256" key="1">
    <source>
        <dbReference type="ARBA" id="ARBA00004168"/>
    </source>
</evidence>
<evidence type="ECO:0000313" key="14">
    <source>
        <dbReference type="EMBL" id="GAA4079704.1"/>
    </source>
</evidence>
<evidence type="ECO:0000256" key="4">
    <source>
        <dbReference type="ARBA" id="ARBA00022525"/>
    </source>
</evidence>
<keyword evidence="5" id="KW-0732">Signal</keyword>
<dbReference type="SUPFAM" id="SSF49785">
    <property type="entry name" value="Galactose-binding domain-like"/>
    <property type="match status" value="3"/>
</dbReference>
<feature type="region of interest" description="Disordered" evidence="10">
    <location>
        <begin position="1239"/>
        <end position="1275"/>
    </location>
</feature>
<evidence type="ECO:0000313" key="15">
    <source>
        <dbReference type="Proteomes" id="UP001501734"/>
    </source>
</evidence>
<dbReference type="PANTHER" id="PTHR40079">
    <property type="entry name" value="MANNAN ENDO-1,4-BETA-MANNOSIDASE E-RELATED"/>
    <property type="match status" value="1"/>
</dbReference>
<evidence type="ECO:0000256" key="11">
    <source>
        <dbReference type="SAM" id="Phobius"/>
    </source>
</evidence>
<keyword evidence="7" id="KW-0572">Peptidoglycan-anchor</keyword>
<evidence type="ECO:0000256" key="7">
    <source>
        <dbReference type="ARBA" id="ARBA00023088"/>
    </source>
</evidence>
<keyword evidence="11" id="KW-1133">Transmembrane helix</keyword>
<dbReference type="PROSITE" id="PS50847">
    <property type="entry name" value="GRAM_POS_ANCHORING"/>
    <property type="match status" value="1"/>
</dbReference>
<dbReference type="Pfam" id="PF21253">
    <property type="entry name" value="Mann_GBD_bact"/>
    <property type="match status" value="1"/>
</dbReference>
<dbReference type="Gene3D" id="2.60.120.260">
    <property type="entry name" value="Galactose-binding domain-like"/>
    <property type="match status" value="2"/>
</dbReference>
<reference evidence="15" key="1">
    <citation type="journal article" date="2019" name="Int. J. Syst. Evol. Microbiol.">
        <title>The Global Catalogue of Microorganisms (GCM) 10K type strain sequencing project: providing services to taxonomists for standard genome sequencing and annotation.</title>
        <authorList>
            <consortium name="The Broad Institute Genomics Platform"/>
            <consortium name="The Broad Institute Genome Sequencing Center for Infectious Disease"/>
            <person name="Wu L."/>
            <person name="Ma J."/>
        </authorList>
    </citation>
    <scope>NUCLEOTIDE SEQUENCE [LARGE SCALE GENOMIC DNA]</scope>
    <source>
        <strain evidence="15">JCM 17250</strain>
    </source>
</reference>
<feature type="active site" description="Proton donor" evidence="9">
    <location>
        <position position="210"/>
    </location>
</feature>
<dbReference type="SUPFAM" id="SSF51445">
    <property type="entry name" value="(Trans)glycosidases"/>
    <property type="match status" value="1"/>
</dbReference>
<keyword evidence="4" id="KW-0964">Secreted</keyword>
<dbReference type="Gene3D" id="1.20.5.340">
    <property type="match status" value="1"/>
</dbReference>
<dbReference type="Gene3D" id="3.20.20.80">
    <property type="entry name" value="Glycosidases"/>
    <property type="match status" value="1"/>
</dbReference>
<dbReference type="InterPro" id="IPR049475">
    <property type="entry name" value="Mann_GBD_bact"/>
</dbReference>
<evidence type="ECO:0000256" key="10">
    <source>
        <dbReference type="SAM" id="MobiDB-lite"/>
    </source>
</evidence>
<comment type="caution">
    <text evidence="14">The sequence shown here is derived from an EMBL/GenBank/DDBJ whole genome shotgun (WGS) entry which is preliminary data.</text>
</comment>
<evidence type="ECO:0000256" key="5">
    <source>
        <dbReference type="ARBA" id="ARBA00022729"/>
    </source>
</evidence>
<evidence type="ECO:0000256" key="8">
    <source>
        <dbReference type="ARBA" id="ARBA00023295"/>
    </source>
</evidence>
<keyword evidence="6 9" id="KW-0378">Hydrolase</keyword>
<protein>
    <recommendedName>
        <fullName evidence="16">Mannan endo-1,4-beta-mannosidase</fullName>
    </recommendedName>
</protein>
<evidence type="ECO:0000256" key="9">
    <source>
        <dbReference type="PROSITE-ProRule" id="PRU01100"/>
    </source>
</evidence>
<evidence type="ECO:0008006" key="16">
    <source>
        <dbReference type="Google" id="ProtNLM"/>
    </source>
</evidence>
<evidence type="ECO:0000256" key="3">
    <source>
        <dbReference type="ARBA" id="ARBA00022512"/>
    </source>
</evidence>
<gene>
    <name evidence="14" type="ORF">GCM10022410_24780</name>
</gene>
<dbReference type="InterPro" id="IPR015295">
    <property type="entry name" value="CBM27"/>
</dbReference>
<name>A0ABP7W466_9BACI</name>
<dbReference type="PANTHER" id="PTHR40079:SF4">
    <property type="entry name" value="GH26 DOMAIN-CONTAINING PROTEIN-RELATED"/>
    <property type="match status" value="1"/>
</dbReference>
<accession>A0ABP7W466</accession>